<evidence type="ECO:0000256" key="3">
    <source>
        <dbReference type="RuleBase" id="RU000363"/>
    </source>
</evidence>
<comment type="similarity">
    <text evidence="1 3">Belongs to the short-chain dehydrogenases/reductases (SDR) family.</text>
</comment>
<evidence type="ECO:0000313" key="4">
    <source>
        <dbReference type="EMBL" id="KAL1122137.1"/>
    </source>
</evidence>
<dbReference type="PRINTS" id="PR00081">
    <property type="entry name" value="GDHRDH"/>
</dbReference>
<name>A0ABD0YIE6_9HEMI</name>
<dbReference type="EMBL" id="JBFDAA010000014">
    <property type="protein sequence ID" value="KAL1122137.1"/>
    <property type="molecule type" value="Genomic_DNA"/>
</dbReference>
<dbReference type="PANTHER" id="PTHR43115:SF4">
    <property type="entry name" value="DEHYDROGENASE_REDUCTASE SDR FAMILY MEMBER 11"/>
    <property type="match status" value="1"/>
</dbReference>
<evidence type="ECO:0000256" key="2">
    <source>
        <dbReference type="ARBA" id="ARBA00023002"/>
    </source>
</evidence>
<protein>
    <recommendedName>
        <fullName evidence="6">Farnesol dehydrogenase</fullName>
    </recommendedName>
</protein>
<dbReference type="GO" id="GO:0016616">
    <property type="term" value="F:oxidoreductase activity, acting on the CH-OH group of donors, NAD or NADP as acceptor"/>
    <property type="evidence" value="ECO:0007669"/>
    <property type="project" value="UniProtKB-ARBA"/>
</dbReference>
<accession>A0ABD0YIE6</accession>
<evidence type="ECO:0008006" key="6">
    <source>
        <dbReference type="Google" id="ProtNLM"/>
    </source>
</evidence>
<organism evidence="4 5">
    <name type="scientific">Ranatra chinensis</name>
    <dbReference type="NCBI Taxonomy" id="642074"/>
    <lineage>
        <taxon>Eukaryota</taxon>
        <taxon>Metazoa</taxon>
        <taxon>Ecdysozoa</taxon>
        <taxon>Arthropoda</taxon>
        <taxon>Hexapoda</taxon>
        <taxon>Insecta</taxon>
        <taxon>Pterygota</taxon>
        <taxon>Neoptera</taxon>
        <taxon>Paraneoptera</taxon>
        <taxon>Hemiptera</taxon>
        <taxon>Heteroptera</taxon>
        <taxon>Panheteroptera</taxon>
        <taxon>Nepomorpha</taxon>
        <taxon>Nepidae</taxon>
        <taxon>Ranatrinae</taxon>
        <taxon>Ranatra</taxon>
    </lineage>
</organism>
<dbReference type="FunFam" id="3.40.50.720:FF:000047">
    <property type="entry name" value="NADP-dependent L-serine/L-allo-threonine dehydrogenase"/>
    <property type="match status" value="1"/>
</dbReference>
<dbReference type="InterPro" id="IPR036291">
    <property type="entry name" value="NAD(P)-bd_dom_sf"/>
</dbReference>
<evidence type="ECO:0000256" key="1">
    <source>
        <dbReference type="ARBA" id="ARBA00006484"/>
    </source>
</evidence>
<proteinExistence type="inferred from homology"/>
<dbReference type="AlphaFoldDB" id="A0ABD0YIE6"/>
<dbReference type="PRINTS" id="PR00080">
    <property type="entry name" value="SDRFAMILY"/>
</dbReference>
<keyword evidence="2" id="KW-0560">Oxidoreductase</keyword>
<dbReference type="SUPFAM" id="SSF51735">
    <property type="entry name" value="NAD(P)-binding Rossmann-fold domains"/>
    <property type="match status" value="1"/>
</dbReference>
<dbReference type="Proteomes" id="UP001558652">
    <property type="component" value="Unassembled WGS sequence"/>
</dbReference>
<dbReference type="Pfam" id="PF00106">
    <property type="entry name" value="adh_short"/>
    <property type="match status" value="1"/>
</dbReference>
<comment type="caution">
    <text evidence="4">The sequence shown here is derived from an EMBL/GenBank/DDBJ whole genome shotgun (WGS) entry which is preliminary data.</text>
</comment>
<evidence type="ECO:0000313" key="5">
    <source>
        <dbReference type="Proteomes" id="UP001558652"/>
    </source>
</evidence>
<gene>
    <name evidence="4" type="ORF">AAG570_003542</name>
</gene>
<dbReference type="PANTHER" id="PTHR43115">
    <property type="entry name" value="DEHYDROGENASE/REDUCTASE SDR FAMILY MEMBER 11"/>
    <property type="match status" value="1"/>
</dbReference>
<keyword evidence="5" id="KW-1185">Reference proteome</keyword>
<reference evidence="4 5" key="1">
    <citation type="submission" date="2024-07" db="EMBL/GenBank/DDBJ databases">
        <title>Chromosome-level genome assembly of the water stick insect Ranatra chinensis (Heteroptera: Nepidae).</title>
        <authorList>
            <person name="Liu X."/>
        </authorList>
    </citation>
    <scope>NUCLEOTIDE SEQUENCE [LARGE SCALE GENOMIC DNA]</scope>
    <source>
        <strain evidence="4">Cailab_2021Rc</strain>
        <tissue evidence="4">Muscle</tissue>
    </source>
</reference>
<sequence>MERWAGKVAVVTGASSGIGEAVVRDLVSRGIKVAALARRIDRLKKLESELSGKGTIVGLQCDVGVEEDINKAFEWIEKNWGAVHIMINNAGYFVDVSVSELDSTKLKQMFDTNIVGLTICMSRALKSMMDHKILDGHVININSVAGHGIIPFKGVGIYSATKYGVTAITEYVRREMGEKKYRTKVTSISPGLVKTEMTQGFMTKVPAEIPYLVSEDVSNAVVFALSTPPNVNISELTIQPVGEGANPDETSK</sequence>
<dbReference type="InterPro" id="IPR002347">
    <property type="entry name" value="SDR_fam"/>
</dbReference>
<dbReference type="Gene3D" id="3.40.50.720">
    <property type="entry name" value="NAD(P)-binding Rossmann-like Domain"/>
    <property type="match status" value="1"/>
</dbReference>